<keyword evidence="7" id="KW-0333">Golgi apparatus</keyword>
<evidence type="ECO:0000256" key="9">
    <source>
        <dbReference type="ARBA" id="ARBA00023180"/>
    </source>
</evidence>
<evidence type="ECO:0000256" key="1">
    <source>
        <dbReference type="ARBA" id="ARBA00004323"/>
    </source>
</evidence>
<feature type="region of interest" description="Disordered" evidence="10">
    <location>
        <begin position="142"/>
        <end position="179"/>
    </location>
</feature>
<evidence type="ECO:0000256" key="8">
    <source>
        <dbReference type="ARBA" id="ARBA00023136"/>
    </source>
</evidence>
<dbReference type="PANTHER" id="PTHR14647:SF87">
    <property type="entry name" value="PUTATIVE-RELATED"/>
    <property type="match status" value="1"/>
</dbReference>
<dbReference type="InterPro" id="IPR036388">
    <property type="entry name" value="WH-like_DNA-bd_sf"/>
</dbReference>
<evidence type="ECO:0000256" key="3">
    <source>
        <dbReference type="ARBA" id="ARBA00022679"/>
    </source>
</evidence>
<evidence type="ECO:0000313" key="12">
    <source>
        <dbReference type="EMBL" id="PFX24982.1"/>
    </source>
</evidence>
<dbReference type="InterPro" id="IPR001346">
    <property type="entry name" value="Interferon_reg_fact_DNA-bd_dom"/>
</dbReference>
<accession>A0A2B4S8W8</accession>
<keyword evidence="9" id="KW-0325">Glycoprotein</keyword>
<gene>
    <name evidence="12" type="primary">Gal3st3</name>
    <name evidence="12" type="ORF">AWC38_SpisGene10409</name>
</gene>
<dbReference type="SUPFAM" id="SSF46785">
    <property type="entry name" value="Winged helix' DNA-binding domain"/>
    <property type="match status" value="1"/>
</dbReference>
<protein>
    <submittedName>
        <fullName evidence="12">Galactose-3-O-sulfotransferase 3</fullName>
    </submittedName>
</protein>
<dbReference type="PANTHER" id="PTHR14647">
    <property type="entry name" value="GALACTOSE-3-O-SULFOTRANSFERASE"/>
    <property type="match status" value="1"/>
</dbReference>
<evidence type="ECO:0000313" key="13">
    <source>
        <dbReference type="Proteomes" id="UP000225706"/>
    </source>
</evidence>
<dbReference type="GO" id="GO:0009247">
    <property type="term" value="P:glycolipid biosynthetic process"/>
    <property type="evidence" value="ECO:0007669"/>
    <property type="project" value="InterPro"/>
</dbReference>
<dbReference type="GO" id="GO:0001733">
    <property type="term" value="F:galactosylceramide sulfotransferase activity"/>
    <property type="evidence" value="ECO:0007669"/>
    <property type="project" value="InterPro"/>
</dbReference>
<dbReference type="EMBL" id="LSMT01000163">
    <property type="protein sequence ID" value="PFX24982.1"/>
    <property type="molecule type" value="Genomic_DNA"/>
</dbReference>
<dbReference type="CDD" id="cd00103">
    <property type="entry name" value="IRF"/>
    <property type="match status" value="1"/>
</dbReference>
<keyword evidence="13" id="KW-1185">Reference proteome</keyword>
<keyword evidence="4" id="KW-0812">Transmembrane</keyword>
<evidence type="ECO:0000256" key="6">
    <source>
        <dbReference type="ARBA" id="ARBA00022989"/>
    </source>
</evidence>
<comment type="caution">
    <text evidence="12">The sequence shown here is derived from an EMBL/GenBank/DDBJ whole genome shotgun (WGS) entry which is preliminary data.</text>
</comment>
<keyword evidence="6" id="KW-1133">Transmembrane helix</keyword>
<comment type="subcellular location">
    <subcellularLocation>
        <location evidence="1">Golgi apparatus membrane</location>
        <topology evidence="1">Single-pass type II membrane protein</topology>
    </subcellularLocation>
</comment>
<evidence type="ECO:0000256" key="2">
    <source>
        <dbReference type="ARBA" id="ARBA00008124"/>
    </source>
</evidence>
<evidence type="ECO:0000256" key="4">
    <source>
        <dbReference type="ARBA" id="ARBA00022692"/>
    </source>
</evidence>
<comment type="similarity">
    <text evidence="2">Belongs to the galactose-3-O-sulfotransferase family.</text>
</comment>
<dbReference type="OrthoDB" id="514299at2759"/>
<reference evidence="13" key="1">
    <citation type="journal article" date="2017" name="bioRxiv">
        <title>Comparative analysis of the genomes of Stylophora pistillata and Acropora digitifera provides evidence for extensive differences between species of corals.</title>
        <authorList>
            <person name="Voolstra C.R."/>
            <person name="Li Y."/>
            <person name="Liew Y.J."/>
            <person name="Baumgarten S."/>
            <person name="Zoccola D."/>
            <person name="Flot J.-F."/>
            <person name="Tambutte S."/>
            <person name="Allemand D."/>
            <person name="Aranda M."/>
        </authorList>
    </citation>
    <scope>NUCLEOTIDE SEQUENCE [LARGE SCALE GENOMIC DNA]</scope>
</reference>
<feature type="compositionally biased region" description="Low complexity" evidence="10">
    <location>
        <begin position="155"/>
        <end position="164"/>
    </location>
</feature>
<dbReference type="Gene3D" id="3.40.50.300">
    <property type="entry name" value="P-loop containing nucleotide triphosphate hydrolases"/>
    <property type="match status" value="1"/>
</dbReference>
<dbReference type="Pfam" id="PF06990">
    <property type="entry name" value="Gal-3-0_sulfotr"/>
    <property type="match status" value="1"/>
</dbReference>
<evidence type="ECO:0000259" key="11">
    <source>
        <dbReference type="PROSITE" id="PS51507"/>
    </source>
</evidence>
<evidence type="ECO:0000256" key="10">
    <source>
        <dbReference type="SAM" id="MobiDB-lite"/>
    </source>
</evidence>
<dbReference type="SUPFAM" id="SSF52540">
    <property type="entry name" value="P-loop containing nucleoside triphosphate hydrolases"/>
    <property type="match status" value="1"/>
</dbReference>
<dbReference type="PROSITE" id="PS51507">
    <property type="entry name" value="IRF_2"/>
    <property type="match status" value="1"/>
</dbReference>
<dbReference type="PRINTS" id="PR00267">
    <property type="entry name" value="INTFRNREGFCT"/>
</dbReference>
<name>A0A2B4S8W8_STYPI</name>
<dbReference type="InterPro" id="IPR027417">
    <property type="entry name" value="P-loop_NTPase"/>
</dbReference>
<feature type="domain" description="IRF tryptophan pentad repeat" evidence="11">
    <location>
        <begin position="29"/>
        <end position="136"/>
    </location>
</feature>
<sequence>MLSKKMRLSSVGVDRSLVRGASSRVPKERKRFTPWLEEQIEEGDIDGLEWIEKDKGIFKVPWVRVDKPEFVLETHAELFKRWAEHTGKYRKGDQPDPSTWKTRFRCALRKMNEIVEIRELGSLEGSKPYRAFKFEPKLKDRSSAFKRSPGKRSSRPPSLESLESNIPSPMEPVKGTRDHLPLGRMLNHLQICEEYPQRRSFDYRNPDGSIIGDFVAPVVMPEEFSGPAYGGTKLGQSAQYLVEQLSVTKTRTGSLKPVSICDCENDCKADDFLKDLLPNNTPPPPCKPVNNVLFLKTHKTGSSTVTNILNRYGDTRDLMFALPISRSLYSFYWPRPFQLRFTQAFGRAPNILCNHARYNKVPMNWLFPKTTTRYITLFREPTDHFESVFNFFHLDKRLSRSRNKVLPLHMFLENPSFYLKQVQNITGLLTLAKNPTLFELGLDTKYHENLVTVRNYIRFLQHEFDIVMLMEHFDESLVLLKRRFCWKIEDILYFKLNERLQKHKQKVPSTVRDQIKHWNSGDVLLYDAFNRTLWEMIKEEGPAFFEDLSLFRRELENIKTKCLREGNFLTKPYSGRLVQGYAVRSDVSKELNDTCHKMIKNEIPYLDYHREKLVKLYQTIDRSVNRPF</sequence>
<dbReference type="SMART" id="SM00348">
    <property type="entry name" value="IRF"/>
    <property type="match status" value="1"/>
</dbReference>
<dbReference type="InterPro" id="IPR009729">
    <property type="entry name" value="Gal-3-0_sulfotransfrase"/>
</dbReference>
<dbReference type="GO" id="GO:0000976">
    <property type="term" value="F:transcription cis-regulatory region binding"/>
    <property type="evidence" value="ECO:0007669"/>
    <property type="project" value="InterPro"/>
</dbReference>
<dbReference type="Gene3D" id="1.10.10.10">
    <property type="entry name" value="Winged helix-like DNA-binding domain superfamily/Winged helix DNA-binding domain"/>
    <property type="match status" value="1"/>
</dbReference>
<keyword evidence="8" id="KW-0472">Membrane</keyword>
<dbReference type="GO" id="GO:0000139">
    <property type="term" value="C:Golgi membrane"/>
    <property type="evidence" value="ECO:0007669"/>
    <property type="project" value="UniProtKB-SubCell"/>
</dbReference>
<dbReference type="Proteomes" id="UP000225706">
    <property type="component" value="Unassembled WGS sequence"/>
</dbReference>
<dbReference type="Pfam" id="PF00605">
    <property type="entry name" value="IRF"/>
    <property type="match status" value="1"/>
</dbReference>
<dbReference type="AlphaFoldDB" id="A0A2B4S8W8"/>
<dbReference type="InterPro" id="IPR036390">
    <property type="entry name" value="WH_DNA-bd_sf"/>
</dbReference>
<organism evidence="12 13">
    <name type="scientific">Stylophora pistillata</name>
    <name type="common">Smooth cauliflower coral</name>
    <dbReference type="NCBI Taxonomy" id="50429"/>
    <lineage>
        <taxon>Eukaryota</taxon>
        <taxon>Metazoa</taxon>
        <taxon>Cnidaria</taxon>
        <taxon>Anthozoa</taxon>
        <taxon>Hexacorallia</taxon>
        <taxon>Scleractinia</taxon>
        <taxon>Astrocoeniina</taxon>
        <taxon>Pocilloporidae</taxon>
        <taxon>Stylophora</taxon>
    </lineage>
</organism>
<keyword evidence="3 12" id="KW-0808">Transferase</keyword>
<proteinExistence type="inferred from homology"/>
<evidence type="ECO:0000256" key="7">
    <source>
        <dbReference type="ARBA" id="ARBA00023034"/>
    </source>
</evidence>
<evidence type="ECO:0000256" key="5">
    <source>
        <dbReference type="ARBA" id="ARBA00022968"/>
    </source>
</evidence>
<keyword evidence="5" id="KW-0735">Signal-anchor</keyword>